<dbReference type="EMBL" id="JALPRX010000157">
    <property type="protein sequence ID" value="MCK8787926.1"/>
    <property type="molecule type" value="Genomic_DNA"/>
</dbReference>
<dbReference type="Proteomes" id="UP001139516">
    <property type="component" value="Unassembled WGS sequence"/>
</dbReference>
<reference evidence="1" key="1">
    <citation type="submission" date="2022-04" db="EMBL/GenBank/DDBJ databases">
        <title>Roseomonas acroporae sp. nov., isolated from coral Acropora digitifera.</title>
        <authorList>
            <person name="Sun H."/>
        </authorList>
    </citation>
    <scope>NUCLEOTIDE SEQUENCE</scope>
    <source>
        <strain evidence="1">NAR14</strain>
    </source>
</reference>
<proteinExistence type="predicted"/>
<evidence type="ECO:0008006" key="3">
    <source>
        <dbReference type="Google" id="ProtNLM"/>
    </source>
</evidence>
<organism evidence="1 2">
    <name type="scientific">Roseomonas acroporae</name>
    <dbReference type="NCBI Taxonomy" id="2937791"/>
    <lineage>
        <taxon>Bacteria</taxon>
        <taxon>Pseudomonadati</taxon>
        <taxon>Pseudomonadota</taxon>
        <taxon>Alphaproteobacteria</taxon>
        <taxon>Acetobacterales</taxon>
        <taxon>Roseomonadaceae</taxon>
        <taxon>Roseomonas</taxon>
    </lineage>
</organism>
<feature type="non-terminal residue" evidence="1">
    <location>
        <position position="64"/>
    </location>
</feature>
<gene>
    <name evidence="1" type="ORF">M0638_26580</name>
</gene>
<evidence type="ECO:0000313" key="2">
    <source>
        <dbReference type="Proteomes" id="UP001139516"/>
    </source>
</evidence>
<comment type="caution">
    <text evidence="1">The sequence shown here is derived from an EMBL/GenBank/DDBJ whole genome shotgun (WGS) entry which is preliminary data.</text>
</comment>
<protein>
    <recommendedName>
        <fullName evidence="3">Transposase IS701-like DDE domain-containing protein</fullName>
    </recommendedName>
</protein>
<sequence length="64" mass="7524">MPIPWAGRVWALPFLTALVPSERYCRERGRRHNTLIDWGRQLVLQVRRWLPERPIVLVADSGFA</sequence>
<name>A0A9X1YD30_9PROT</name>
<evidence type="ECO:0000313" key="1">
    <source>
        <dbReference type="EMBL" id="MCK8787926.1"/>
    </source>
</evidence>
<keyword evidence="2" id="KW-1185">Reference proteome</keyword>
<accession>A0A9X1YD30</accession>
<dbReference type="AlphaFoldDB" id="A0A9X1YD30"/>